<evidence type="ECO:0000313" key="2">
    <source>
        <dbReference type="EMBL" id="GAG16320.1"/>
    </source>
</evidence>
<reference evidence="2" key="1">
    <citation type="journal article" date="2014" name="Front. Microbiol.">
        <title>High frequency of phylogenetically diverse reductive dehalogenase-homologous genes in deep subseafloor sedimentary metagenomes.</title>
        <authorList>
            <person name="Kawai M."/>
            <person name="Futagami T."/>
            <person name="Toyoda A."/>
            <person name="Takaki Y."/>
            <person name="Nishi S."/>
            <person name="Hori S."/>
            <person name="Arai W."/>
            <person name="Tsubouchi T."/>
            <person name="Morono Y."/>
            <person name="Uchiyama I."/>
            <person name="Ito T."/>
            <person name="Fujiyama A."/>
            <person name="Inagaki F."/>
            <person name="Takami H."/>
        </authorList>
    </citation>
    <scope>NUCLEOTIDE SEQUENCE</scope>
    <source>
        <strain evidence="2">Expedition CK06-06</strain>
    </source>
</reference>
<dbReference type="AlphaFoldDB" id="X0VD80"/>
<name>X0VD80_9ZZZZ</name>
<keyword evidence="1" id="KW-0472">Membrane</keyword>
<accession>X0VD80</accession>
<sequence>MGLTDQDRAFISEGIAKATEHATTRLESAVENAIDSRLTAYGFDIRTPIEIQKDMAFISKMRKVVDSMVMRAIAIIIASGTVMAATWKIFGVTKLK</sequence>
<dbReference type="EMBL" id="BARS01031272">
    <property type="protein sequence ID" value="GAG16320.1"/>
    <property type="molecule type" value="Genomic_DNA"/>
</dbReference>
<gene>
    <name evidence="2" type="ORF">S01H1_48687</name>
</gene>
<protein>
    <submittedName>
        <fullName evidence="2">Uncharacterized protein</fullName>
    </submittedName>
</protein>
<feature type="transmembrane region" description="Helical" evidence="1">
    <location>
        <begin position="68"/>
        <end position="90"/>
    </location>
</feature>
<comment type="caution">
    <text evidence="2">The sequence shown here is derived from an EMBL/GenBank/DDBJ whole genome shotgun (WGS) entry which is preliminary data.</text>
</comment>
<proteinExistence type="predicted"/>
<keyword evidence="1" id="KW-0812">Transmembrane</keyword>
<evidence type="ECO:0000256" key="1">
    <source>
        <dbReference type="SAM" id="Phobius"/>
    </source>
</evidence>
<keyword evidence="1" id="KW-1133">Transmembrane helix</keyword>
<organism evidence="2">
    <name type="scientific">marine sediment metagenome</name>
    <dbReference type="NCBI Taxonomy" id="412755"/>
    <lineage>
        <taxon>unclassified sequences</taxon>
        <taxon>metagenomes</taxon>
        <taxon>ecological metagenomes</taxon>
    </lineage>
</organism>